<dbReference type="EMBL" id="CM056816">
    <property type="protein sequence ID" value="KAJ8632148.1"/>
    <property type="molecule type" value="Genomic_DNA"/>
</dbReference>
<reference evidence="1 2" key="1">
    <citation type="journal article" date="2022" name="Hortic Res">
        <title>A haplotype resolved chromosomal level avocado genome allows analysis of novel avocado genes.</title>
        <authorList>
            <person name="Nath O."/>
            <person name="Fletcher S.J."/>
            <person name="Hayward A."/>
            <person name="Shaw L.M."/>
            <person name="Masouleh A.K."/>
            <person name="Furtado A."/>
            <person name="Henry R.J."/>
            <person name="Mitter N."/>
        </authorList>
    </citation>
    <scope>NUCLEOTIDE SEQUENCE [LARGE SCALE GENOMIC DNA]</scope>
    <source>
        <strain evidence="2">cv. Hass</strain>
    </source>
</reference>
<evidence type="ECO:0000313" key="1">
    <source>
        <dbReference type="EMBL" id="KAJ8632148.1"/>
    </source>
</evidence>
<comment type="caution">
    <text evidence="1">The sequence shown here is derived from an EMBL/GenBank/DDBJ whole genome shotgun (WGS) entry which is preliminary data.</text>
</comment>
<proteinExistence type="predicted"/>
<organism evidence="1 2">
    <name type="scientific">Persea americana</name>
    <name type="common">Avocado</name>
    <dbReference type="NCBI Taxonomy" id="3435"/>
    <lineage>
        <taxon>Eukaryota</taxon>
        <taxon>Viridiplantae</taxon>
        <taxon>Streptophyta</taxon>
        <taxon>Embryophyta</taxon>
        <taxon>Tracheophyta</taxon>
        <taxon>Spermatophyta</taxon>
        <taxon>Magnoliopsida</taxon>
        <taxon>Magnoliidae</taxon>
        <taxon>Laurales</taxon>
        <taxon>Lauraceae</taxon>
        <taxon>Persea</taxon>
    </lineage>
</organism>
<sequence>MPPRHSRAKAKAPRSRDGSLPTSVSSSRRRSPNNRINTQIPKHKSYARPHGDSESRGGKGLRAQPYVKLARIPWRQGAACLCQPSLKAEAMLRMEAKETWLGGKSHAPDGSGANETPPTMNLPEARVAYLILRQLDSEARCHAPNPAEEGSAG</sequence>
<keyword evidence="2" id="KW-1185">Reference proteome</keyword>
<protein>
    <submittedName>
        <fullName evidence="1">Uncharacterized protein</fullName>
    </submittedName>
</protein>
<name>A0ACC2LG17_PERAE</name>
<dbReference type="Proteomes" id="UP001234297">
    <property type="component" value="Chromosome 8"/>
</dbReference>
<gene>
    <name evidence="1" type="ORF">MRB53_025484</name>
</gene>
<evidence type="ECO:0000313" key="2">
    <source>
        <dbReference type="Proteomes" id="UP001234297"/>
    </source>
</evidence>
<accession>A0ACC2LG17</accession>